<comment type="caution">
    <text evidence="2">The sequence shown here is derived from an EMBL/GenBank/DDBJ whole genome shotgun (WGS) entry which is preliminary data.</text>
</comment>
<dbReference type="InterPro" id="IPR002110">
    <property type="entry name" value="Ankyrin_rpt"/>
</dbReference>
<name>A0A433DG83_9FUNG</name>
<dbReference type="AlphaFoldDB" id="A0A433DG83"/>
<dbReference type="PROSITE" id="PS50088">
    <property type="entry name" value="ANK_REPEAT"/>
    <property type="match status" value="1"/>
</dbReference>
<evidence type="ECO:0000313" key="2">
    <source>
        <dbReference type="EMBL" id="RUP49861.1"/>
    </source>
</evidence>
<organism evidence="2 3">
    <name type="scientific">Jimgerdemannia flammicorona</name>
    <dbReference type="NCBI Taxonomy" id="994334"/>
    <lineage>
        <taxon>Eukaryota</taxon>
        <taxon>Fungi</taxon>
        <taxon>Fungi incertae sedis</taxon>
        <taxon>Mucoromycota</taxon>
        <taxon>Mucoromycotina</taxon>
        <taxon>Endogonomycetes</taxon>
        <taxon>Endogonales</taxon>
        <taxon>Endogonaceae</taxon>
        <taxon>Jimgerdemannia</taxon>
    </lineage>
</organism>
<proteinExistence type="predicted"/>
<reference evidence="2 3" key="1">
    <citation type="journal article" date="2018" name="New Phytol.">
        <title>Phylogenomics of Endogonaceae and evolution of mycorrhizas within Mucoromycota.</title>
        <authorList>
            <person name="Chang Y."/>
            <person name="Desiro A."/>
            <person name="Na H."/>
            <person name="Sandor L."/>
            <person name="Lipzen A."/>
            <person name="Clum A."/>
            <person name="Barry K."/>
            <person name="Grigoriev I.V."/>
            <person name="Martin F.M."/>
            <person name="Stajich J.E."/>
            <person name="Smith M.E."/>
            <person name="Bonito G."/>
            <person name="Spatafora J.W."/>
        </authorList>
    </citation>
    <scope>NUCLEOTIDE SEQUENCE [LARGE SCALE GENOMIC DNA]</scope>
    <source>
        <strain evidence="2 3">GMNB39</strain>
    </source>
</reference>
<dbReference type="EMBL" id="RBNI01001895">
    <property type="protein sequence ID" value="RUP49861.1"/>
    <property type="molecule type" value="Genomic_DNA"/>
</dbReference>
<gene>
    <name evidence="2" type="ORF">BC936DRAFT_141177</name>
</gene>
<dbReference type="Proteomes" id="UP000268093">
    <property type="component" value="Unassembled WGS sequence"/>
</dbReference>
<evidence type="ECO:0000313" key="3">
    <source>
        <dbReference type="Proteomes" id="UP000268093"/>
    </source>
</evidence>
<keyword evidence="1" id="KW-0040">ANK repeat</keyword>
<sequence>MKLPYRTRSFLRLRQNKTMTSTPAWLPQWTPHSLAGNPFFYLHGDGSKAWLSANRQSQTRIFFPNSINVHLVEQIEDAQFVVIDDDFQPTDKTYQAILEQARQLRIPVLIGSAIEAANRVFLSSKETSKVSLNSQEIVNVDEDEDDDGYSRLTFDENTIKAIGVNKEATEYLHHQILLRDTIVRRFAEAKTSTNNRYNLEIVSFQHDELRVMVKDPPRIAGTRWKLDDVLSDYLAEAYTFVDRRTCIRQWDEAEFNKDYGTPYGEDEFKPADAVFTALYHFFCENKKAVEELLPSPRLHLAVEKGHVEDVRLFLKHGSDAKDYTTAPGRNGWARRGREVTR</sequence>
<accession>A0A433DG83</accession>
<protein>
    <submittedName>
        <fullName evidence="2">Uncharacterized protein</fullName>
    </submittedName>
</protein>
<keyword evidence="3" id="KW-1185">Reference proteome</keyword>
<evidence type="ECO:0000256" key="1">
    <source>
        <dbReference type="PROSITE-ProRule" id="PRU00023"/>
    </source>
</evidence>
<feature type="repeat" description="ANK" evidence="1">
    <location>
        <begin position="298"/>
        <end position="325"/>
    </location>
</feature>